<sequence length="487" mass="54827">MEVNNVAPSNSKEKFVIHVKQGVFLEYVNVRSNKINIVLMGDVENLFRPKNEQAAAFCSNVEFTACYRCRFVGYEDTLYVHSGQQFYRECGVYGTIDFVFCNAVVEFQKSRFYPRRPIQGQSNTITAQTRSSHATITGYSISFKCNITNQDTCEDGLPIEVGKLLVGRLEHLKRMLDKSLSMFQTLPAPTNERSKRTFGGTNPTKVNYVVASDGSGNYRTIMEANNAAQIFQKSSCYTRRPIQGQSNTITAQARRSHSPITGFAMQGCKFSPSEDLRPVKSYYKTSLVRSWMEFSTTVILTSYIDDMVEPVGWLTWEQSNPPATIYYGEYMNYGSGANTKNRCRSTFYDIQSILSATIANQDTCEDGLPTEVRKLQVGRLEHLKRMLDKSLSMFQTLPTPTNERRKRIFGAANPTKVNSVVASDGSVIEGKGFVMRDITVENSSGPKNEQVAAFCSNAEFMGCCRCSFVGYEDTLYAHSGEQFYREC</sequence>
<evidence type="ECO:0000313" key="6">
    <source>
        <dbReference type="Proteomes" id="UP000825729"/>
    </source>
</evidence>
<keyword evidence="2" id="KW-0378">Hydrolase</keyword>
<dbReference type="SUPFAM" id="SSF51126">
    <property type="entry name" value="Pectin lyase-like"/>
    <property type="match status" value="3"/>
</dbReference>
<evidence type="ECO:0000256" key="3">
    <source>
        <dbReference type="ARBA" id="ARBA00023085"/>
    </source>
</evidence>
<name>A0AAV7F8Y4_ARIFI</name>
<accession>A0AAV7F8Y4</accession>
<gene>
    <name evidence="5" type="ORF">H6P81_002061</name>
</gene>
<dbReference type="EMBL" id="JAINDJ010000002">
    <property type="protein sequence ID" value="KAG9457553.1"/>
    <property type="molecule type" value="Genomic_DNA"/>
</dbReference>
<dbReference type="InterPro" id="IPR012334">
    <property type="entry name" value="Pectin_lyas_fold"/>
</dbReference>
<organism evidence="5 6">
    <name type="scientific">Aristolochia fimbriata</name>
    <name type="common">White veined hardy Dutchman's pipe vine</name>
    <dbReference type="NCBI Taxonomy" id="158543"/>
    <lineage>
        <taxon>Eukaryota</taxon>
        <taxon>Viridiplantae</taxon>
        <taxon>Streptophyta</taxon>
        <taxon>Embryophyta</taxon>
        <taxon>Tracheophyta</taxon>
        <taxon>Spermatophyta</taxon>
        <taxon>Magnoliopsida</taxon>
        <taxon>Magnoliidae</taxon>
        <taxon>Piperales</taxon>
        <taxon>Aristolochiaceae</taxon>
        <taxon>Aristolochia</taxon>
    </lineage>
</organism>
<comment type="caution">
    <text evidence="5">The sequence shown here is derived from an EMBL/GenBank/DDBJ whole genome shotgun (WGS) entry which is preliminary data.</text>
</comment>
<reference evidence="5 6" key="1">
    <citation type="submission" date="2021-07" db="EMBL/GenBank/DDBJ databases">
        <title>The Aristolochia fimbriata genome: insights into angiosperm evolution, floral development and chemical biosynthesis.</title>
        <authorList>
            <person name="Jiao Y."/>
        </authorList>
    </citation>
    <scope>NUCLEOTIDE SEQUENCE [LARGE SCALE GENOMIC DNA]</scope>
    <source>
        <strain evidence="5">IBCAS-2021</strain>
        <tissue evidence="5">Leaf</tissue>
    </source>
</reference>
<dbReference type="PANTHER" id="PTHR31707">
    <property type="entry name" value="PECTINESTERASE"/>
    <property type="match status" value="1"/>
</dbReference>
<dbReference type="InterPro" id="IPR011050">
    <property type="entry name" value="Pectin_lyase_fold/virulence"/>
</dbReference>
<protein>
    <recommendedName>
        <fullName evidence="4">Pectinesterase catalytic domain-containing protein</fullName>
    </recommendedName>
</protein>
<dbReference type="GO" id="GO:0042545">
    <property type="term" value="P:cell wall modification"/>
    <property type="evidence" value="ECO:0007669"/>
    <property type="project" value="InterPro"/>
</dbReference>
<feature type="domain" description="Pectinesterase catalytic" evidence="4">
    <location>
        <begin position="5"/>
        <end position="43"/>
    </location>
</feature>
<proteinExistence type="predicted"/>
<dbReference type="GO" id="GO:0030599">
    <property type="term" value="F:pectinesterase activity"/>
    <property type="evidence" value="ECO:0007669"/>
    <property type="project" value="InterPro"/>
</dbReference>
<dbReference type="Pfam" id="PF01095">
    <property type="entry name" value="Pectinesterase"/>
    <property type="match status" value="4"/>
</dbReference>
<feature type="domain" description="Pectinesterase catalytic" evidence="4">
    <location>
        <begin position="226"/>
        <end position="348"/>
    </location>
</feature>
<keyword evidence="3" id="KW-0063">Aspartyl esterase</keyword>
<keyword evidence="6" id="KW-1185">Reference proteome</keyword>
<dbReference type="Proteomes" id="UP000825729">
    <property type="component" value="Unassembled WGS sequence"/>
</dbReference>
<dbReference type="Gene3D" id="2.160.20.10">
    <property type="entry name" value="Single-stranded right-handed beta-helix, Pectin lyase-like"/>
    <property type="match status" value="3"/>
</dbReference>
<comment type="pathway">
    <text evidence="1">Glycan metabolism; pectin degradation; 2-dehydro-3-deoxy-D-gluconate from pectin: step 1/5.</text>
</comment>
<dbReference type="InterPro" id="IPR000070">
    <property type="entry name" value="Pectinesterase_cat"/>
</dbReference>
<evidence type="ECO:0000256" key="2">
    <source>
        <dbReference type="ARBA" id="ARBA00022801"/>
    </source>
</evidence>
<evidence type="ECO:0000259" key="4">
    <source>
        <dbReference type="Pfam" id="PF01095"/>
    </source>
</evidence>
<feature type="domain" description="Pectinesterase catalytic" evidence="4">
    <location>
        <begin position="44"/>
        <end position="152"/>
    </location>
</feature>
<evidence type="ECO:0000256" key="1">
    <source>
        <dbReference type="ARBA" id="ARBA00005184"/>
    </source>
</evidence>
<feature type="domain" description="Pectinesterase catalytic" evidence="4">
    <location>
        <begin position="408"/>
        <end position="487"/>
    </location>
</feature>
<evidence type="ECO:0000313" key="5">
    <source>
        <dbReference type="EMBL" id="KAG9457553.1"/>
    </source>
</evidence>
<dbReference type="AlphaFoldDB" id="A0AAV7F8Y4"/>